<dbReference type="InterPro" id="IPR036380">
    <property type="entry name" value="Isochorismatase-like_sf"/>
</dbReference>
<evidence type="ECO:0000259" key="3">
    <source>
        <dbReference type="Pfam" id="PF00857"/>
    </source>
</evidence>
<evidence type="ECO:0000256" key="1">
    <source>
        <dbReference type="ARBA" id="ARBA00006336"/>
    </source>
</evidence>
<dbReference type="CDD" id="cd00431">
    <property type="entry name" value="cysteine_hydrolases"/>
    <property type="match status" value="1"/>
</dbReference>
<dbReference type="PANTHER" id="PTHR43540:SF9">
    <property type="entry name" value="FAMILY HYDROLASE, PUTATIVE (AFU_ORTHOLOGUE AFUA_2G08700)-RELATED"/>
    <property type="match status" value="1"/>
</dbReference>
<evidence type="ECO:0000256" key="2">
    <source>
        <dbReference type="ARBA" id="ARBA00022801"/>
    </source>
</evidence>
<dbReference type="InterPro" id="IPR050272">
    <property type="entry name" value="Isochorismatase-like_hydrls"/>
</dbReference>
<comment type="similarity">
    <text evidence="1">Belongs to the isochorismatase family.</text>
</comment>
<dbReference type="AlphaFoldDB" id="A0A1L8QTG0"/>
<reference evidence="4 5" key="1">
    <citation type="submission" date="2014-12" db="EMBL/GenBank/DDBJ databases">
        <title>Draft genome sequences of 29 type strains of Enterococci.</title>
        <authorList>
            <person name="Zhong Z."/>
            <person name="Sun Z."/>
            <person name="Liu W."/>
            <person name="Zhang W."/>
            <person name="Zhang H."/>
        </authorList>
    </citation>
    <scope>NUCLEOTIDE SEQUENCE [LARGE SCALE GENOMIC DNA]</scope>
    <source>
        <strain evidence="4 5">DSM 17690</strain>
    </source>
</reference>
<dbReference type="InterPro" id="IPR000868">
    <property type="entry name" value="Isochorismatase-like_dom"/>
</dbReference>
<dbReference type="Gene3D" id="3.40.50.850">
    <property type="entry name" value="Isochorismatase-like"/>
    <property type="match status" value="1"/>
</dbReference>
<comment type="caution">
    <text evidence="4">The sequence shown here is derived from an EMBL/GenBank/DDBJ whole genome shotgun (WGS) entry which is preliminary data.</text>
</comment>
<dbReference type="STRING" id="328396.RU93_GL002000"/>
<dbReference type="EMBL" id="JXKD01000006">
    <property type="protein sequence ID" value="OJG10787.1"/>
    <property type="molecule type" value="Genomic_DNA"/>
</dbReference>
<feature type="domain" description="Isochorismatase-like" evidence="3">
    <location>
        <begin position="78"/>
        <end position="270"/>
    </location>
</feature>
<dbReference type="RefSeq" id="WP_084131220.1">
    <property type="nucleotide sequence ID" value="NZ_JBHSHF010000021.1"/>
</dbReference>
<keyword evidence="2" id="KW-0378">Hydrolase</keyword>
<accession>A0A1L8QTG0</accession>
<keyword evidence="5" id="KW-1185">Reference proteome</keyword>
<dbReference type="GO" id="GO:0016787">
    <property type="term" value="F:hydrolase activity"/>
    <property type="evidence" value="ECO:0007669"/>
    <property type="project" value="UniProtKB-KW"/>
</dbReference>
<evidence type="ECO:0000313" key="4">
    <source>
        <dbReference type="EMBL" id="OJG10787.1"/>
    </source>
</evidence>
<sequence>MEKNTEKKNRSYESYLTKNRENYLNRIQQDYEVFQETKTFNYPSWLYGEPKGKLFKVEVEDSPSFGDTAYLEFDSGRTAFLIIDMQTDFCGEQGYVNVMGYNLSLTAAPIKPIKKMLDAVRETDITVIYTREGHEPDLSDAPYNKVLRSKIIGNGVGIGEEPEGGLGRLLVRGEENWDIIDELYPEPGDFVVDKAGKGAFGSSNIHMVLKNLGITHLIIAGITTDVCVHTIMREANDFGYWCMMLKDSVGATDYGNHLAAIKSVKMQGGVFGNVSDSDKVIEALKDAQIK</sequence>
<dbReference type="SUPFAM" id="SSF52499">
    <property type="entry name" value="Isochorismatase-like hydrolases"/>
    <property type="match status" value="1"/>
</dbReference>
<dbReference type="Proteomes" id="UP000182149">
    <property type="component" value="Unassembled WGS sequence"/>
</dbReference>
<name>A0A1L8QTG0_9ENTE</name>
<proteinExistence type="inferred from homology"/>
<dbReference type="PANTHER" id="PTHR43540">
    <property type="entry name" value="PEROXYUREIDOACRYLATE/UREIDOACRYLATE AMIDOHYDROLASE-RELATED"/>
    <property type="match status" value="1"/>
</dbReference>
<gene>
    <name evidence="4" type="ORF">RU93_GL002000</name>
</gene>
<dbReference type="Pfam" id="PF00857">
    <property type="entry name" value="Isochorismatase"/>
    <property type="match status" value="1"/>
</dbReference>
<dbReference type="OrthoDB" id="9785724at2"/>
<protein>
    <submittedName>
        <fullName evidence="4">Nicotinamidase-like amidase</fullName>
    </submittedName>
</protein>
<organism evidence="4 5">
    <name type="scientific">Enterococcus aquimarinus</name>
    <dbReference type="NCBI Taxonomy" id="328396"/>
    <lineage>
        <taxon>Bacteria</taxon>
        <taxon>Bacillati</taxon>
        <taxon>Bacillota</taxon>
        <taxon>Bacilli</taxon>
        <taxon>Lactobacillales</taxon>
        <taxon>Enterococcaceae</taxon>
        <taxon>Enterococcus</taxon>
    </lineage>
</organism>
<evidence type="ECO:0000313" key="5">
    <source>
        <dbReference type="Proteomes" id="UP000182149"/>
    </source>
</evidence>